<dbReference type="EMBL" id="JHAC01000012">
    <property type="protein sequence ID" value="EYB68982.1"/>
    <property type="molecule type" value="Genomic_DNA"/>
</dbReference>
<organism evidence="1 2">
    <name type="scientific">Deinococcus phoenicis</name>
    <dbReference type="NCBI Taxonomy" id="1476583"/>
    <lineage>
        <taxon>Bacteria</taxon>
        <taxon>Thermotogati</taxon>
        <taxon>Deinococcota</taxon>
        <taxon>Deinococci</taxon>
        <taxon>Deinococcales</taxon>
        <taxon>Deinococcaceae</taxon>
        <taxon>Deinococcus</taxon>
    </lineage>
</organism>
<comment type="caution">
    <text evidence="1">The sequence shown here is derived from an EMBL/GenBank/DDBJ whole genome shotgun (WGS) entry which is preliminary data.</text>
</comment>
<proteinExistence type="predicted"/>
<evidence type="ECO:0000313" key="2">
    <source>
        <dbReference type="Proteomes" id="UP000020492"/>
    </source>
</evidence>
<accession>A0A016QSV4</accession>
<name>A0A016QSV4_9DEIO</name>
<dbReference type="Proteomes" id="UP000020492">
    <property type="component" value="Unassembled WGS sequence"/>
</dbReference>
<evidence type="ECO:0000313" key="1">
    <source>
        <dbReference type="EMBL" id="EYB68982.1"/>
    </source>
</evidence>
<dbReference type="PATRIC" id="fig|1476583.3.peg.879"/>
<sequence length="67" mass="7668">MSPLTFEELVSYFFYAQAEAERPYERIDFVRLVQDLGLENANALRHTIVQQLAGGRRLQVIQAELAA</sequence>
<dbReference type="OrthoDB" id="72089at2"/>
<keyword evidence="2" id="KW-1185">Reference proteome</keyword>
<protein>
    <submittedName>
        <fullName evidence="1">Uncharacterized protein</fullName>
    </submittedName>
</protein>
<dbReference type="RefSeq" id="WP_034354452.1">
    <property type="nucleotide sequence ID" value="NZ_JHAC01000012.1"/>
</dbReference>
<reference evidence="1 2" key="1">
    <citation type="submission" date="2014-03" db="EMBL/GenBank/DDBJ databases">
        <title>Draft genome sequence of Deinococcus phoenicis 1P10ME.</title>
        <authorList>
            <person name="Stepanov V.G."/>
            <person name="Vaishampayan P."/>
            <person name="Venkateswaran K."/>
            <person name="Fox G.E."/>
        </authorList>
    </citation>
    <scope>NUCLEOTIDE SEQUENCE [LARGE SCALE GENOMIC DNA]</scope>
    <source>
        <strain evidence="1 2">1P10ME</strain>
    </source>
</reference>
<gene>
    <name evidence="1" type="ORF">DEIPH_ctg012orf0044</name>
</gene>
<dbReference type="AlphaFoldDB" id="A0A016QSV4"/>